<accession>A0ABS9VJ19</accession>
<feature type="transmembrane region" description="Helical" evidence="8">
    <location>
        <begin position="95"/>
        <end position="113"/>
    </location>
</feature>
<dbReference type="InterPro" id="IPR036890">
    <property type="entry name" value="HATPase_C_sf"/>
</dbReference>
<dbReference type="GO" id="GO:0005524">
    <property type="term" value="F:ATP binding"/>
    <property type="evidence" value="ECO:0007669"/>
    <property type="project" value="UniProtKB-KW"/>
</dbReference>
<proteinExistence type="predicted"/>
<dbReference type="InterPro" id="IPR003594">
    <property type="entry name" value="HATPase_dom"/>
</dbReference>
<dbReference type="RefSeq" id="WP_241445631.1">
    <property type="nucleotide sequence ID" value="NZ_JAKZHW010000001.1"/>
</dbReference>
<dbReference type="SMART" id="SM00387">
    <property type="entry name" value="HATPase_c"/>
    <property type="match status" value="1"/>
</dbReference>
<evidence type="ECO:0000256" key="1">
    <source>
        <dbReference type="ARBA" id="ARBA00000085"/>
    </source>
</evidence>
<dbReference type="InterPro" id="IPR011495">
    <property type="entry name" value="Sig_transdc_His_kin_sub2_dim/P"/>
</dbReference>
<organism evidence="10 11">
    <name type="scientific">Sphingomonas telluris</name>
    <dbReference type="NCBI Taxonomy" id="2907998"/>
    <lineage>
        <taxon>Bacteria</taxon>
        <taxon>Pseudomonadati</taxon>
        <taxon>Pseudomonadota</taxon>
        <taxon>Alphaproteobacteria</taxon>
        <taxon>Sphingomonadales</taxon>
        <taxon>Sphingomonadaceae</taxon>
        <taxon>Sphingomonas</taxon>
    </lineage>
</organism>
<keyword evidence="8" id="KW-0812">Transmembrane</keyword>
<keyword evidence="6" id="KW-0418">Kinase</keyword>
<keyword evidence="8" id="KW-1133">Transmembrane helix</keyword>
<feature type="domain" description="Histidine kinase" evidence="9">
    <location>
        <begin position="136"/>
        <end position="327"/>
    </location>
</feature>
<dbReference type="Gene3D" id="1.20.120.620">
    <property type="entry name" value="Backbone structure of the membrane domain of e. Coli histidine kinase receptor kdpd"/>
    <property type="match status" value="1"/>
</dbReference>
<evidence type="ECO:0000256" key="5">
    <source>
        <dbReference type="ARBA" id="ARBA00022741"/>
    </source>
</evidence>
<dbReference type="Gene3D" id="3.30.565.10">
    <property type="entry name" value="Histidine kinase-like ATPase, C-terminal domain"/>
    <property type="match status" value="1"/>
</dbReference>
<feature type="transmembrane region" description="Helical" evidence="8">
    <location>
        <begin position="12"/>
        <end position="30"/>
    </location>
</feature>
<keyword evidence="7 10" id="KW-0067">ATP-binding</keyword>
<evidence type="ECO:0000256" key="6">
    <source>
        <dbReference type="ARBA" id="ARBA00022777"/>
    </source>
</evidence>
<dbReference type="InterPro" id="IPR005467">
    <property type="entry name" value="His_kinase_dom"/>
</dbReference>
<dbReference type="PANTHER" id="PTHR41523:SF8">
    <property type="entry name" value="ETHYLENE RESPONSE SENSOR PROTEIN"/>
    <property type="match status" value="1"/>
</dbReference>
<keyword evidence="5" id="KW-0547">Nucleotide-binding</keyword>
<dbReference type="Proteomes" id="UP001203058">
    <property type="component" value="Unassembled WGS sequence"/>
</dbReference>
<dbReference type="PANTHER" id="PTHR41523">
    <property type="entry name" value="TWO-COMPONENT SYSTEM SENSOR PROTEIN"/>
    <property type="match status" value="1"/>
</dbReference>
<evidence type="ECO:0000256" key="2">
    <source>
        <dbReference type="ARBA" id="ARBA00012438"/>
    </source>
</evidence>
<dbReference type="InterPro" id="IPR038318">
    <property type="entry name" value="KdpD_sf"/>
</dbReference>
<reference evidence="10 11" key="1">
    <citation type="submission" date="2022-03" db="EMBL/GenBank/DDBJ databases">
        <authorList>
            <person name="Jo J.-H."/>
            <person name="Im W.-T."/>
        </authorList>
    </citation>
    <scope>NUCLEOTIDE SEQUENCE [LARGE SCALE GENOMIC DNA]</scope>
    <source>
        <strain evidence="10 11">SM33</strain>
    </source>
</reference>
<name>A0ABS9VJ19_9SPHN</name>
<comment type="catalytic activity">
    <reaction evidence="1">
        <text>ATP + protein L-histidine = ADP + protein N-phospho-L-histidine.</text>
        <dbReference type="EC" id="2.7.13.3"/>
    </reaction>
</comment>
<keyword evidence="4" id="KW-0808">Transferase</keyword>
<evidence type="ECO:0000256" key="3">
    <source>
        <dbReference type="ARBA" id="ARBA00022553"/>
    </source>
</evidence>
<keyword evidence="11" id="KW-1185">Reference proteome</keyword>
<evidence type="ECO:0000256" key="8">
    <source>
        <dbReference type="SAM" id="Phobius"/>
    </source>
</evidence>
<gene>
    <name evidence="10" type="ORF">LZ016_02520</name>
</gene>
<evidence type="ECO:0000256" key="4">
    <source>
        <dbReference type="ARBA" id="ARBA00022679"/>
    </source>
</evidence>
<feature type="transmembrane region" description="Helical" evidence="8">
    <location>
        <begin position="63"/>
        <end position="83"/>
    </location>
</feature>
<dbReference type="EC" id="2.7.13.3" evidence="2"/>
<evidence type="ECO:0000256" key="7">
    <source>
        <dbReference type="ARBA" id="ARBA00022840"/>
    </source>
</evidence>
<dbReference type="Pfam" id="PF13581">
    <property type="entry name" value="HATPase_c_2"/>
    <property type="match status" value="1"/>
</dbReference>
<feature type="transmembrane region" description="Helical" evidence="8">
    <location>
        <begin position="36"/>
        <end position="56"/>
    </location>
</feature>
<dbReference type="Gene3D" id="3.30.450.20">
    <property type="entry name" value="PAS domain"/>
    <property type="match status" value="1"/>
</dbReference>
<evidence type="ECO:0000259" key="9">
    <source>
        <dbReference type="PROSITE" id="PS50109"/>
    </source>
</evidence>
<comment type="caution">
    <text evidence="10">The sequence shown here is derived from an EMBL/GenBank/DDBJ whole genome shotgun (WGS) entry which is preliminary data.</text>
</comment>
<dbReference type="PROSITE" id="PS50109">
    <property type="entry name" value="HIS_KIN"/>
    <property type="match status" value="1"/>
</dbReference>
<keyword evidence="8" id="KW-0472">Membrane</keyword>
<keyword evidence="3" id="KW-0597">Phosphoprotein</keyword>
<dbReference type="Pfam" id="PF07568">
    <property type="entry name" value="HisKA_2"/>
    <property type="match status" value="1"/>
</dbReference>
<dbReference type="EMBL" id="JAKZHW010000001">
    <property type="protein sequence ID" value="MCH8614980.1"/>
    <property type="molecule type" value="Genomic_DNA"/>
</dbReference>
<sequence length="327" mass="35181">MPQRFADRVPPSLLELAVGLALAFIAFLVRANLTPILGGVAPYATVFIATALASVIGGWRSGLVCMLAGQMLVSIYILEPAGAFSLSNEQQRSTFIVATISQLILLLIIGLYQREVDKGLAERERRLDLLDKALNEIDHRTRNNYQTVLALVHLQAQRAAEPKVKEALQQVTDRIQAIASASERLALKSGDLGQIRLDEHLTELCDQIGRGLSREEIRVTCEVDSVTANADAATSISIIVNELVTNAIKHAFNGEQSGSVHVSGKGGGAFELTVADDGRGIAAVGKSKRAGLGTKLVESFVQQLDAHHEVISSENGTIHRLVIPNLE</sequence>
<dbReference type="SUPFAM" id="SSF55874">
    <property type="entry name" value="ATPase domain of HSP90 chaperone/DNA topoisomerase II/histidine kinase"/>
    <property type="match status" value="1"/>
</dbReference>
<evidence type="ECO:0000313" key="10">
    <source>
        <dbReference type="EMBL" id="MCH8614980.1"/>
    </source>
</evidence>
<protein>
    <recommendedName>
        <fullName evidence="2">histidine kinase</fullName>
        <ecNumber evidence="2">2.7.13.3</ecNumber>
    </recommendedName>
</protein>
<evidence type="ECO:0000313" key="11">
    <source>
        <dbReference type="Proteomes" id="UP001203058"/>
    </source>
</evidence>